<evidence type="ECO:0000313" key="13">
    <source>
        <dbReference type="Proteomes" id="UP000596074"/>
    </source>
</evidence>
<dbReference type="KEGG" id="vcw:GJQ55_02965"/>
<proteinExistence type="predicted"/>
<dbReference type="GO" id="GO:0016020">
    <property type="term" value="C:membrane"/>
    <property type="evidence" value="ECO:0007669"/>
    <property type="project" value="InterPro"/>
</dbReference>
<dbReference type="Pfam" id="PF03459">
    <property type="entry name" value="TOBE"/>
    <property type="match status" value="1"/>
</dbReference>
<keyword evidence="13" id="KW-1185">Reference proteome</keyword>
<dbReference type="GO" id="GO:0005524">
    <property type="term" value="F:ATP binding"/>
    <property type="evidence" value="ECO:0007669"/>
    <property type="project" value="UniProtKB-KW"/>
</dbReference>
<evidence type="ECO:0000256" key="7">
    <source>
        <dbReference type="ARBA" id="ARBA00022967"/>
    </source>
</evidence>
<dbReference type="Gene3D" id="2.40.50.100">
    <property type="match status" value="1"/>
</dbReference>
<dbReference type="PANTHER" id="PTHR43514:SF4">
    <property type="entry name" value="ABC TRANSPORTER I FAMILY MEMBER 10"/>
    <property type="match status" value="1"/>
</dbReference>
<dbReference type="InterPro" id="IPR003593">
    <property type="entry name" value="AAA+_ATPase"/>
</dbReference>
<evidence type="ECO:0000256" key="9">
    <source>
        <dbReference type="PROSITE-ProRule" id="PRU01213"/>
    </source>
</evidence>
<dbReference type="InterPro" id="IPR008995">
    <property type="entry name" value="Mo/tungstate-bd_C_term_dom"/>
</dbReference>
<dbReference type="SMART" id="SM00382">
    <property type="entry name" value="AAA"/>
    <property type="match status" value="1"/>
</dbReference>
<dbReference type="InterPro" id="IPR050334">
    <property type="entry name" value="Molybdenum_import_ModC"/>
</dbReference>
<dbReference type="InterPro" id="IPR005116">
    <property type="entry name" value="Transp-assoc_OB_typ1"/>
</dbReference>
<dbReference type="InterPro" id="IPR017871">
    <property type="entry name" value="ABC_transporter-like_CS"/>
</dbReference>
<evidence type="ECO:0000259" key="10">
    <source>
        <dbReference type="PROSITE" id="PS50893"/>
    </source>
</evidence>
<gene>
    <name evidence="12" type="primary">modC</name>
    <name evidence="12" type="ORF">GJQ55_02965</name>
</gene>
<protein>
    <submittedName>
        <fullName evidence="12">Molybdenum ABC transporter ATP-binding protein</fullName>
    </submittedName>
</protein>
<keyword evidence="4" id="KW-0997">Cell inner membrane</keyword>
<dbReference type="AlphaFoldDB" id="A0A9X7UV98"/>
<dbReference type="PROSITE" id="PS51866">
    <property type="entry name" value="MOP"/>
    <property type="match status" value="1"/>
</dbReference>
<dbReference type="SUPFAM" id="SSF52540">
    <property type="entry name" value="P-loop containing nucleoside triphosphate hydrolases"/>
    <property type="match status" value="1"/>
</dbReference>
<dbReference type="EMBL" id="CP046056">
    <property type="protein sequence ID" value="QQD23508.1"/>
    <property type="molecule type" value="Genomic_DNA"/>
</dbReference>
<evidence type="ECO:0000256" key="1">
    <source>
        <dbReference type="ARBA" id="ARBA00022448"/>
    </source>
</evidence>
<accession>A0A9X7UV98</accession>
<keyword evidence="8" id="KW-0472">Membrane</keyword>
<evidence type="ECO:0000256" key="2">
    <source>
        <dbReference type="ARBA" id="ARBA00022475"/>
    </source>
</evidence>
<dbReference type="InterPro" id="IPR003439">
    <property type="entry name" value="ABC_transporter-like_ATP-bd"/>
</dbReference>
<name>A0A9X7UV98_9GAMM</name>
<reference evidence="12 13" key="1">
    <citation type="submission" date="2019-11" db="EMBL/GenBank/DDBJ databases">
        <title>Venatorbacter sp. nov. a predator of Campylobacter and other Gram-negative bacteria.</title>
        <authorList>
            <person name="Saeedi A."/>
            <person name="Cummings N.J."/>
            <person name="Connerton I.F."/>
            <person name="Connerton P.L."/>
        </authorList>
    </citation>
    <scope>NUCLEOTIDE SEQUENCE [LARGE SCALE GENOMIC DNA]</scope>
    <source>
        <strain evidence="12">XL5</strain>
    </source>
</reference>
<dbReference type="Gene3D" id="3.40.50.300">
    <property type="entry name" value="P-loop containing nucleotide triphosphate hydrolases"/>
    <property type="match status" value="1"/>
</dbReference>
<dbReference type="NCBIfam" id="TIGR02142">
    <property type="entry name" value="modC_ABC"/>
    <property type="match status" value="1"/>
</dbReference>
<keyword evidence="6 12" id="KW-0067">ATP-binding</keyword>
<dbReference type="PANTHER" id="PTHR43514">
    <property type="entry name" value="ABC TRANSPORTER I FAMILY MEMBER 10"/>
    <property type="match status" value="1"/>
</dbReference>
<evidence type="ECO:0000259" key="11">
    <source>
        <dbReference type="PROSITE" id="PS51866"/>
    </source>
</evidence>
<dbReference type="GO" id="GO:0016887">
    <property type="term" value="F:ATP hydrolysis activity"/>
    <property type="evidence" value="ECO:0007669"/>
    <property type="project" value="InterPro"/>
</dbReference>
<keyword evidence="3 9" id="KW-0500">Molybdenum</keyword>
<evidence type="ECO:0000256" key="8">
    <source>
        <dbReference type="ARBA" id="ARBA00023136"/>
    </source>
</evidence>
<keyword evidence="1" id="KW-0813">Transport</keyword>
<keyword evidence="7" id="KW-1278">Translocase</keyword>
<evidence type="ECO:0000256" key="5">
    <source>
        <dbReference type="ARBA" id="ARBA00022741"/>
    </source>
</evidence>
<evidence type="ECO:0000256" key="4">
    <source>
        <dbReference type="ARBA" id="ARBA00022519"/>
    </source>
</evidence>
<keyword evidence="5" id="KW-0547">Nucleotide-binding</keyword>
<dbReference type="Pfam" id="PF00005">
    <property type="entry name" value="ABC_tran"/>
    <property type="match status" value="1"/>
</dbReference>
<organism evidence="12 13">
    <name type="scientific">Venatoribacter cucullus</name>
    <dbReference type="NCBI Taxonomy" id="2661630"/>
    <lineage>
        <taxon>Bacteria</taxon>
        <taxon>Pseudomonadati</taxon>
        <taxon>Pseudomonadota</taxon>
        <taxon>Gammaproteobacteria</taxon>
        <taxon>Oceanospirillales</taxon>
        <taxon>Oceanospirillaceae</taxon>
        <taxon>Venatoribacter</taxon>
    </lineage>
</organism>
<evidence type="ECO:0000256" key="6">
    <source>
        <dbReference type="ARBA" id="ARBA00022840"/>
    </source>
</evidence>
<dbReference type="SUPFAM" id="SSF50331">
    <property type="entry name" value="MOP-like"/>
    <property type="match status" value="1"/>
</dbReference>
<dbReference type="InterPro" id="IPR004606">
    <property type="entry name" value="Mop_domain"/>
</dbReference>
<feature type="domain" description="ABC transporter" evidence="10">
    <location>
        <begin position="2"/>
        <end position="236"/>
    </location>
</feature>
<dbReference type="GO" id="GO:0140359">
    <property type="term" value="F:ABC-type transporter activity"/>
    <property type="evidence" value="ECO:0007669"/>
    <property type="project" value="InterPro"/>
</dbReference>
<dbReference type="InterPro" id="IPR011868">
    <property type="entry name" value="ModC_ABC_ATP-bd"/>
</dbReference>
<dbReference type="GO" id="GO:0015098">
    <property type="term" value="F:molybdate ion transmembrane transporter activity"/>
    <property type="evidence" value="ECO:0007669"/>
    <property type="project" value="InterPro"/>
</dbReference>
<sequence>MSQYLQIQLDGHLGDFHLQLQTRLPATGVTAVFGPSGCGKSTLLRSIAGLNHMGTVQFGDQMWSDQRTFVPPERRPLAMVFQDAGLLSHLTVQGNLDYGLKRAARRGLTPMNAQQCHDVLALLDVLPLLKRSVQALSGGERQRVALARALIINPPLLMLDEPLSALDTRRKQEVLPYLRRIREVYQGCLLYVSHALDEVIALADQLLVLDNGRLQAQGSLAEVLPVLNLGDDTSSVLNGQVVDVAADGLAKLQVAEGVAFWLPATGVTQGDHCRLRVLARDVSISLSRATDSSILNIVPARIQLLTDTGSACRVQLQLNGGQILLAQLTHRSAAQLQLQPGMDVWAQVKSVALSQ</sequence>
<evidence type="ECO:0000256" key="3">
    <source>
        <dbReference type="ARBA" id="ARBA00022505"/>
    </source>
</evidence>
<dbReference type="PROSITE" id="PS50893">
    <property type="entry name" value="ABC_TRANSPORTER_2"/>
    <property type="match status" value="1"/>
</dbReference>
<feature type="domain" description="Mop" evidence="11">
    <location>
        <begin position="291"/>
        <end position="355"/>
    </location>
</feature>
<dbReference type="RefSeq" id="WP_228346032.1">
    <property type="nucleotide sequence ID" value="NZ_CP046056.1"/>
</dbReference>
<dbReference type="Proteomes" id="UP000596074">
    <property type="component" value="Chromosome"/>
</dbReference>
<dbReference type="PROSITE" id="PS00211">
    <property type="entry name" value="ABC_TRANSPORTER_1"/>
    <property type="match status" value="1"/>
</dbReference>
<keyword evidence="2" id="KW-1003">Cell membrane</keyword>
<evidence type="ECO:0000313" key="12">
    <source>
        <dbReference type="EMBL" id="QQD23508.1"/>
    </source>
</evidence>
<dbReference type="InterPro" id="IPR027417">
    <property type="entry name" value="P-loop_NTPase"/>
</dbReference>